<dbReference type="PROSITE" id="PS00028">
    <property type="entry name" value="ZINC_FINGER_C2H2_1"/>
    <property type="match status" value="1"/>
</dbReference>
<organism evidence="3 4">
    <name type="scientific">Necator americanus</name>
    <name type="common">Human hookworm</name>
    <dbReference type="NCBI Taxonomy" id="51031"/>
    <lineage>
        <taxon>Eukaryota</taxon>
        <taxon>Metazoa</taxon>
        <taxon>Ecdysozoa</taxon>
        <taxon>Nematoda</taxon>
        <taxon>Chromadorea</taxon>
        <taxon>Rhabditida</taxon>
        <taxon>Rhabditina</taxon>
        <taxon>Rhabditomorpha</taxon>
        <taxon>Strongyloidea</taxon>
        <taxon>Ancylostomatidae</taxon>
        <taxon>Bunostominae</taxon>
        <taxon>Necator</taxon>
    </lineage>
</organism>
<dbReference type="Gene3D" id="3.30.160.60">
    <property type="entry name" value="Classic Zinc Finger"/>
    <property type="match status" value="1"/>
</dbReference>
<proteinExistence type="predicted"/>
<keyword evidence="1" id="KW-0863">Zinc-finger</keyword>
<feature type="domain" description="C2H2-type" evidence="2">
    <location>
        <begin position="184"/>
        <end position="212"/>
    </location>
</feature>
<evidence type="ECO:0000259" key="2">
    <source>
        <dbReference type="PROSITE" id="PS50157"/>
    </source>
</evidence>
<evidence type="ECO:0000313" key="4">
    <source>
        <dbReference type="Proteomes" id="UP001303046"/>
    </source>
</evidence>
<reference evidence="3 4" key="1">
    <citation type="submission" date="2023-08" db="EMBL/GenBank/DDBJ databases">
        <title>A Necator americanus chromosomal reference genome.</title>
        <authorList>
            <person name="Ilik V."/>
            <person name="Petrzelkova K.J."/>
            <person name="Pardy F."/>
            <person name="Fuh T."/>
            <person name="Niatou-Singa F.S."/>
            <person name="Gouil Q."/>
            <person name="Baker L."/>
            <person name="Ritchie M.E."/>
            <person name="Jex A.R."/>
            <person name="Gazzola D."/>
            <person name="Li H."/>
            <person name="Toshio Fujiwara R."/>
            <person name="Zhan B."/>
            <person name="Aroian R.V."/>
            <person name="Pafco B."/>
            <person name="Schwarz E.M."/>
        </authorList>
    </citation>
    <scope>NUCLEOTIDE SEQUENCE [LARGE SCALE GENOMIC DNA]</scope>
    <source>
        <strain evidence="3 4">Aroian</strain>
        <tissue evidence="3">Whole animal</tissue>
    </source>
</reference>
<dbReference type="SMART" id="SM00355">
    <property type="entry name" value="ZnF_C2H2"/>
    <property type="match status" value="4"/>
</dbReference>
<keyword evidence="1" id="KW-0479">Metal-binding</keyword>
<dbReference type="InterPro" id="IPR013087">
    <property type="entry name" value="Znf_C2H2_type"/>
</dbReference>
<name>A0ABR1D2L2_NECAM</name>
<dbReference type="Proteomes" id="UP001303046">
    <property type="component" value="Unassembled WGS sequence"/>
</dbReference>
<keyword evidence="4" id="KW-1185">Reference proteome</keyword>
<sequence length="342" mass="39571">MAPTAEPEGKYYPTRFRERLSIQKKYDDIFSCVVEKALMDTSLRPVTPSTLRNKLRKRASSECLPVKTRVRFDSERCVRYSSSSEDSGRSSTTELEDEDIVIIEKELSSIQCTCGSYVQTHSKLHEHIVTEHSSSAFACCPECGAPEVVLRNKYLCRICNVYSENLEDHLRIHYQDRTGGGALMECRTCYKTFQTVQEVRLHEQFSHGTQRSRTVSKHLCDYCELEFSSKHLRDVHLVSHFDRVIGSVWERIEQMQCEYTDQRLVNQCPICFSVMGSRKSFKLHIIQKHLTKNPESFMDILNRPSFMDKFPSVKQDAKTLPITNSVDSVLVKFELKEEPKDL</sequence>
<dbReference type="EMBL" id="JAVFWL010000003">
    <property type="protein sequence ID" value="KAK6744778.1"/>
    <property type="molecule type" value="Genomic_DNA"/>
</dbReference>
<evidence type="ECO:0000313" key="3">
    <source>
        <dbReference type="EMBL" id="KAK6744778.1"/>
    </source>
</evidence>
<accession>A0ABR1D2L2</accession>
<keyword evidence="1" id="KW-0862">Zinc</keyword>
<comment type="caution">
    <text evidence="3">The sequence shown here is derived from an EMBL/GenBank/DDBJ whole genome shotgun (WGS) entry which is preliminary data.</text>
</comment>
<gene>
    <name evidence="3" type="primary">Necator_chrIII.g12243</name>
    <name evidence="3" type="ORF">RB195_011477</name>
</gene>
<evidence type="ECO:0000256" key="1">
    <source>
        <dbReference type="PROSITE-ProRule" id="PRU00042"/>
    </source>
</evidence>
<dbReference type="PROSITE" id="PS50157">
    <property type="entry name" value="ZINC_FINGER_C2H2_2"/>
    <property type="match status" value="1"/>
</dbReference>
<protein>
    <recommendedName>
        <fullName evidence="2">C2H2-type domain-containing protein</fullName>
    </recommendedName>
</protein>